<reference evidence="2 3" key="1">
    <citation type="journal article" date="2017" name="Mol. Biol. Evol.">
        <title>The 4-celled Tetrabaena socialis nuclear genome reveals the essential components for genetic control of cell number at the origin of multicellularity in the volvocine lineage.</title>
        <authorList>
            <person name="Featherston J."/>
            <person name="Arakaki Y."/>
            <person name="Hanschen E.R."/>
            <person name="Ferris P.J."/>
            <person name="Michod R.E."/>
            <person name="Olson B.J.S.C."/>
            <person name="Nozaki H."/>
            <person name="Durand P.M."/>
        </authorList>
    </citation>
    <scope>NUCLEOTIDE SEQUENCE [LARGE SCALE GENOMIC DNA]</scope>
    <source>
        <strain evidence="2 3">NIES-571</strain>
    </source>
</reference>
<keyword evidence="3" id="KW-1185">Reference proteome</keyword>
<accession>A0A2J7ZFE5</accession>
<proteinExistence type="predicted"/>
<dbReference type="AlphaFoldDB" id="A0A2J7ZFE5"/>
<protein>
    <submittedName>
        <fullName evidence="2">Uncharacterized protein</fullName>
    </submittedName>
</protein>
<organism evidence="2 3">
    <name type="scientific">Tetrabaena socialis</name>
    <dbReference type="NCBI Taxonomy" id="47790"/>
    <lineage>
        <taxon>Eukaryota</taxon>
        <taxon>Viridiplantae</taxon>
        <taxon>Chlorophyta</taxon>
        <taxon>core chlorophytes</taxon>
        <taxon>Chlorophyceae</taxon>
        <taxon>CS clade</taxon>
        <taxon>Chlamydomonadales</taxon>
        <taxon>Tetrabaenaceae</taxon>
        <taxon>Tetrabaena</taxon>
    </lineage>
</organism>
<feature type="compositionally biased region" description="Low complexity" evidence="1">
    <location>
        <begin position="17"/>
        <end position="51"/>
    </location>
</feature>
<dbReference type="Proteomes" id="UP000236333">
    <property type="component" value="Unassembled WGS sequence"/>
</dbReference>
<evidence type="ECO:0000313" key="2">
    <source>
        <dbReference type="EMBL" id="PNG98994.1"/>
    </source>
</evidence>
<name>A0A2J7ZFE5_9CHLO</name>
<feature type="non-terminal residue" evidence="2">
    <location>
        <position position="65"/>
    </location>
</feature>
<sequence>APVLAFSWATARVWARAARSPRSSRSSGPPAAAALCGSQPPTTSGTTPGATWRTWRAPTASTSTR</sequence>
<feature type="non-terminal residue" evidence="2">
    <location>
        <position position="1"/>
    </location>
</feature>
<feature type="region of interest" description="Disordered" evidence="1">
    <location>
        <begin position="17"/>
        <end position="65"/>
    </location>
</feature>
<comment type="caution">
    <text evidence="2">The sequence shown here is derived from an EMBL/GenBank/DDBJ whole genome shotgun (WGS) entry which is preliminary data.</text>
</comment>
<gene>
    <name evidence="2" type="ORF">TSOC_015236</name>
</gene>
<evidence type="ECO:0000256" key="1">
    <source>
        <dbReference type="SAM" id="MobiDB-lite"/>
    </source>
</evidence>
<evidence type="ECO:0000313" key="3">
    <source>
        <dbReference type="Proteomes" id="UP000236333"/>
    </source>
</evidence>
<dbReference type="EMBL" id="PGGS01004579">
    <property type="protein sequence ID" value="PNG98994.1"/>
    <property type="molecule type" value="Genomic_DNA"/>
</dbReference>